<organism evidence="2 3">
    <name type="scientific">Salix purpurea</name>
    <name type="common">Purple osier willow</name>
    <dbReference type="NCBI Taxonomy" id="77065"/>
    <lineage>
        <taxon>Eukaryota</taxon>
        <taxon>Viridiplantae</taxon>
        <taxon>Streptophyta</taxon>
        <taxon>Embryophyta</taxon>
        <taxon>Tracheophyta</taxon>
        <taxon>Spermatophyta</taxon>
        <taxon>Magnoliopsida</taxon>
        <taxon>eudicotyledons</taxon>
        <taxon>Gunneridae</taxon>
        <taxon>Pentapetalae</taxon>
        <taxon>rosids</taxon>
        <taxon>fabids</taxon>
        <taxon>Malpighiales</taxon>
        <taxon>Salicaceae</taxon>
        <taxon>Saliceae</taxon>
        <taxon>Salix</taxon>
    </lineage>
</organism>
<evidence type="ECO:0000313" key="3">
    <source>
        <dbReference type="Proteomes" id="UP001151532"/>
    </source>
</evidence>
<gene>
    <name evidence="2" type="ORF">OIU79_017662</name>
</gene>
<reference evidence="2" key="1">
    <citation type="submission" date="2022-11" db="EMBL/GenBank/DDBJ databases">
        <authorList>
            <person name="Hyden B.L."/>
            <person name="Feng K."/>
            <person name="Yates T."/>
            <person name="Jawdy S."/>
            <person name="Smart L.B."/>
            <person name="Muchero W."/>
        </authorList>
    </citation>
    <scope>NUCLEOTIDE SEQUENCE</scope>
    <source>
        <tissue evidence="2">Shoot tip</tissue>
    </source>
</reference>
<dbReference type="EMBL" id="JAPFFK010000002">
    <property type="protein sequence ID" value="KAJ6774299.1"/>
    <property type="molecule type" value="Genomic_DNA"/>
</dbReference>
<evidence type="ECO:0000256" key="1">
    <source>
        <dbReference type="SAM" id="MobiDB-lite"/>
    </source>
</evidence>
<dbReference type="AlphaFoldDB" id="A0A9Q1AK39"/>
<evidence type="ECO:0000313" key="2">
    <source>
        <dbReference type="EMBL" id="KAJ6774299.1"/>
    </source>
</evidence>
<feature type="compositionally biased region" description="Basic and acidic residues" evidence="1">
    <location>
        <begin position="68"/>
        <end position="79"/>
    </location>
</feature>
<name>A0A9Q1AK39_SALPP</name>
<feature type="region of interest" description="Disordered" evidence="1">
    <location>
        <begin position="42"/>
        <end position="82"/>
    </location>
</feature>
<dbReference type="Proteomes" id="UP001151532">
    <property type="component" value="Chromosome 5"/>
</dbReference>
<accession>A0A9Q1AK39</accession>
<reference evidence="2" key="2">
    <citation type="journal article" date="2023" name="Int. J. Mol. Sci.">
        <title>De Novo Assembly and Annotation of 11 Diverse Shrub Willow (Salix) Genomes Reveals Novel Gene Organization in Sex-Linked Regions.</title>
        <authorList>
            <person name="Hyden B."/>
            <person name="Feng K."/>
            <person name="Yates T.B."/>
            <person name="Jawdy S."/>
            <person name="Cereghino C."/>
            <person name="Smart L.B."/>
            <person name="Muchero W."/>
        </authorList>
    </citation>
    <scope>NUCLEOTIDE SEQUENCE</scope>
    <source>
        <tissue evidence="2">Shoot tip</tissue>
    </source>
</reference>
<comment type="caution">
    <text evidence="2">The sequence shown here is derived from an EMBL/GenBank/DDBJ whole genome shotgun (WGS) entry which is preliminary data.</text>
</comment>
<protein>
    <submittedName>
        <fullName evidence="2">Uncharacterized protein</fullName>
    </submittedName>
</protein>
<proteinExistence type="predicted"/>
<sequence length="104" mass="11598">MNGWSVSENPRAGDTCLVDMQGSISERPRGFKRWMTMMSPLNCLGGRQRRTSDSWRATPRKGPTHGDTASKPRPIEKTPCDLPPQAARFNCKSDCLARATDTFL</sequence>
<keyword evidence="3" id="KW-1185">Reference proteome</keyword>